<dbReference type="EMBL" id="JAGGLC010000001">
    <property type="protein sequence ID" value="MBP1985962.1"/>
    <property type="molecule type" value="Genomic_DNA"/>
</dbReference>
<comment type="caution">
    <text evidence="1">The sequence shown here is derived from an EMBL/GenBank/DDBJ whole genome shotgun (WGS) entry which is preliminary data.</text>
</comment>
<gene>
    <name evidence="1" type="ORF">J2753_000435</name>
</gene>
<name>A0A8T4GV09_9EURY</name>
<dbReference type="RefSeq" id="WP_209490021.1">
    <property type="nucleotide sequence ID" value="NZ_JAGGLC010000001.1"/>
</dbReference>
<evidence type="ECO:0000313" key="2">
    <source>
        <dbReference type="Proteomes" id="UP000823736"/>
    </source>
</evidence>
<proteinExistence type="predicted"/>
<reference evidence="1" key="1">
    <citation type="submission" date="2021-03" db="EMBL/GenBank/DDBJ databases">
        <title>Genomic Encyclopedia of Type Strains, Phase IV (KMG-IV): sequencing the most valuable type-strain genomes for metagenomic binning, comparative biology and taxonomic classification.</title>
        <authorList>
            <person name="Goeker M."/>
        </authorList>
    </citation>
    <scope>NUCLEOTIDE SEQUENCE</scope>
    <source>
        <strain evidence="1">DSM 26232</strain>
    </source>
</reference>
<evidence type="ECO:0000313" key="1">
    <source>
        <dbReference type="EMBL" id="MBP1985962.1"/>
    </source>
</evidence>
<sequence>MSREEAAAKSREEHVRRTLRLLKASRTEDAKSVLRSYLRKFAATEESAVEQCDLCPAEADYRAEVEDLETGETISRGLCERHYTSFTAWWMSMGPVENPDAQEAVEDALAEVSDRAE</sequence>
<dbReference type="AlphaFoldDB" id="A0A8T4GV09"/>
<organism evidence="1 2">
    <name type="scientific">Halolamina salifodinae</name>
    <dbReference type="NCBI Taxonomy" id="1202767"/>
    <lineage>
        <taxon>Archaea</taxon>
        <taxon>Methanobacteriati</taxon>
        <taxon>Methanobacteriota</taxon>
        <taxon>Stenosarchaea group</taxon>
        <taxon>Halobacteria</taxon>
        <taxon>Halobacteriales</taxon>
        <taxon>Haloferacaceae</taxon>
    </lineage>
</organism>
<protein>
    <submittedName>
        <fullName evidence="1">Uncharacterized protein</fullName>
    </submittedName>
</protein>
<accession>A0A8T4GV09</accession>
<dbReference type="Proteomes" id="UP000823736">
    <property type="component" value="Unassembled WGS sequence"/>
</dbReference>
<keyword evidence="2" id="KW-1185">Reference proteome</keyword>